<dbReference type="InParanoid" id="A0A672ILY0"/>
<proteinExistence type="predicted"/>
<organism evidence="1 2">
    <name type="scientific">Salarias fasciatus</name>
    <name type="common">Jewelled blenny</name>
    <name type="synonym">Blennius fasciatus</name>
    <dbReference type="NCBI Taxonomy" id="181472"/>
    <lineage>
        <taxon>Eukaryota</taxon>
        <taxon>Metazoa</taxon>
        <taxon>Chordata</taxon>
        <taxon>Craniata</taxon>
        <taxon>Vertebrata</taxon>
        <taxon>Euteleostomi</taxon>
        <taxon>Actinopterygii</taxon>
        <taxon>Neopterygii</taxon>
        <taxon>Teleostei</taxon>
        <taxon>Neoteleostei</taxon>
        <taxon>Acanthomorphata</taxon>
        <taxon>Ovalentaria</taxon>
        <taxon>Blenniimorphae</taxon>
        <taxon>Blenniiformes</taxon>
        <taxon>Blennioidei</taxon>
        <taxon>Blenniidae</taxon>
        <taxon>Salariinae</taxon>
        <taxon>Salarias</taxon>
    </lineage>
</organism>
<reference evidence="1" key="2">
    <citation type="submission" date="2025-08" db="UniProtKB">
        <authorList>
            <consortium name="Ensembl"/>
        </authorList>
    </citation>
    <scope>IDENTIFICATION</scope>
</reference>
<dbReference type="Proteomes" id="UP000472267">
    <property type="component" value="Chromosome 8"/>
</dbReference>
<protein>
    <submittedName>
        <fullName evidence="1">Uncharacterized protein</fullName>
    </submittedName>
</protein>
<evidence type="ECO:0000313" key="1">
    <source>
        <dbReference type="Ensembl" id="ENSSFAP00005042114.1"/>
    </source>
</evidence>
<accession>A0A672ILY0</accession>
<sequence>PVSNPKPCLIEKKKSILCVLAKHVSSHLALLRFLLPALHFLCFSHFATVQCFFPLSLLQFSPFSPPYWLWLSMVF</sequence>
<reference evidence="1" key="3">
    <citation type="submission" date="2025-09" db="UniProtKB">
        <authorList>
            <consortium name="Ensembl"/>
        </authorList>
    </citation>
    <scope>IDENTIFICATION</scope>
</reference>
<name>A0A672ILY0_SALFA</name>
<keyword evidence="2" id="KW-1185">Reference proteome</keyword>
<dbReference type="Ensembl" id="ENSSFAT00005043645.1">
    <property type="protein sequence ID" value="ENSSFAP00005042114.1"/>
    <property type="gene ID" value="ENSSFAG00005020925.1"/>
</dbReference>
<evidence type="ECO:0000313" key="2">
    <source>
        <dbReference type="Proteomes" id="UP000472267"/>
    </source>
</evidence>
<reference evidence="1" key="1">
    <citation type="submission" date="2019-06" db="EMBL/GenBank/DDBJ databases">
        <authorList>
            <consortium name="Wellcome Sanger Institute Data Sharing"/>
        </authorList>
    </citation>
    <scope>NUCLEOTIDE SEQUENCE [LARGE SCALE GENOMIC DNA]</scope>
</reference>
<dbReference type="AlphaFoldDB" id="A0A672ILY0"/>